<dbReference type="Gene3D" id="2.30.30.830">
    <property type="match status" value="1"/>
</dbReference>
<keyword evidence="1" id="KW-0472">Membrane</keyword>
<dbReference type="Proteomes" id="UP000186736">
    <property type="component" value="Unassembled WGS sequence"/>
</dbReference>
<dbReference type="Gene3D" id="3.30.70.60">
    <property type="match status" value="1"/>
</dbReference>
<dbReference type="PANTHER" id="PTHR39555:SF1">
    <property type="entry name" value="TYPE IV PILUS INNER MEMBRANE COMPONENT PILO"/>
    <property type="match status" value="1"/>
</dbReference>
<comment type="caution">
    <text evidence="2">The sequence shown here is derived from an EMBL/GenBank/DDBJ whole genome shotgun (WGS) entry which is preliminary data.</text>
</comment>
<dbReference type="InterPro" id="IPR014717">
    <property type="entry name" value="Transl_elong_EF1B/ribsomal_bS6"/>
</dbReference>
<name>A0A1Q9R9B8_PSEPU</name>
<feature type="transmembrane region" description="Helical" evidence="1">
    <location>
        <begin position="20"/>
        <end position="41"/>
    </location>
</feature>
<evidence type="ECO:0000256" key="1">
    <source>
        <dbReference type="SAM" id="Phobius"/>
    </source>
</evidence>
<evidence type="ECO:0000313" key="3">
    <source>
        <dbReference type="Proteomes" id="UP000186736"/>
    </source>
</evidence>
<dbReference type="InterPro" id="IPR007445">
    <property type="entry name" value="PilO"/>
</dbReference>
<reference evidence="2 3" key="1">
    <citation type="submission" date="2016-10" db="EMBL/GenBank/DDBJ databases">
        <title>Genome Sequence of Pseudomonas putida GM4FR.</title>
        <authorList>
            <person name="Poehlein A."/>
            <person name="Wemheuer F."/>
            <person name="Hollensteiner J."/>
            <person name="Wemheuer B."/>
        </authorList>
    </citation>
    <scope>NUCLEOTIDE SEQUENCE [LARGE SCALE GENOMIC DNA]</scope>
    <source>
        <strain evidence="2 3">GM4FR</strain>
    </source>
</reference>
<evidence type="ECO:0000313" key="2">
    <source>
        <dbReference type="EMBL" id="OLS64040.1"/>
    </source>
</evidence>
<dbReference type="Pfam" id="PF04350">
    <property type="entry name" value="PilO"/>
    <property type="match status" value="1"/>
</dbReference>
<dbReference type="AlphaFoldDB" id="A0A1Q9R9B8"/>
<evidence type="ECO:0008006" key="4">
    <source>
        <dbReference type="Google" id="ProtNLM"/>
    </source>
</evidence>
<dbReference type="RefSeq" id="WP_075802148.1">
    <property type="nucleotide sequence ID" value="NZ_MKZO01000009.1"/>
</dbReference>
<protein>
    <recommendedName>
        <fullName evidence="4">Type 4a pilus biogenesis protein PilO</fullName>
    </recommendedName>
</protein>
<dbReference type="GO" id="GO:0043107">
    <property type="term" value="P:type IV pilus-dependent motility"/>
    <property type="evidence" value="ECO:0007669"/>
    <property type="project" value="InterPro"/>
</dbReference>
<dbReference type="GO" id="GO:0043683">
    <property type="term" value="P:type IV pilus assembly"/>
    <property type="evidence" value="ECO:0007669"/>
    <property type="project" value="InterPro"/>
</dbReference>
<accession>A0A1Q9R9B8</accession>
<keyword evidence="1" id="KW-1133">Transmembrane helix</keyword>
<keyword evidence="1" id="KW-0812">Transmembrane</keyword>
<proteinExistence type="predicted"/>
<dbReference type="OrthoDB" id="9802133at2"/>
<sequence>MSLALLDAALDWRALLRWPWWAKVMLLGACFLLVPGLVFGLHCREVLGSIAVEEGRHDELQRQWQERSAQVDSQAVHQAHLARLEADLLRRQGELFDEDGLASLLQSLGQLGAGLSFEQVSVLEPESRQHHVELPIKVQVAGEYRALKRFLAGLGGLEKLVTLHELHLVATDEASPGVLRLGLRLQAYRALQSGAVAVTAVAPSSQVHNPFEPFASNVAEVSLDQARMVGYLRDPKGQAALVRLGAEVYLLREGDRIGSGQVVAIEEGQVELQGVATGIARVLMLSKS</sequence>
<dbReference type="EMBL" id="MKZO01000009">
    <property type="protein sequence ID" value="OLS64040.1"/>
    <property type="molecule type" value="Genomic_DNA"/>
</dbReference>
<gene>
    <name evidence="2" type="ORF">PSEMO_11080</name>
</gene>
<dbReference type="PANTHER" id="PTHR39555">
    <property type="entry name" value="FIMBRIAL ASSEMBLY PROTEIN PILO-LIKE PROTEIN-RELATED"/>
    <property type="match status" value="1"/>
</dbReference>
<organism evidence="2 3">
    <name type="scientific">Pseudomonas putida</name>
    <name type="common">Arthrobacter siderocapsulatus</name>
    <dbReference type="NCBI Taxonomy" id="303"/>
    <lineage>
        <taxon>Bacteria</taxon>
        <taxon>Pseudomonadati</taxon>
        <taxon>Pseudomonadota</taxon>
        <taxon>Gammaproteobacteria</taxon>
        <taxon>Pseudomonadales</taxon>
        <taxon>Pseudomonadaceae</taxon>
        <taxon>Pseudomonas</taxon>
    </lineage>
</organism>